<evidence type="ECO:0000313" key="1">
    <source>
        <dbReference type="EMBL" id="MBX29650.1"/>
    </source>
</evidence>
<proteinExistence type="predicted"/>
<dbReference type="AlphaFoldDB" id="A0A2P2MHF5"/>
<accession>A0A2P2MHF5</accession>
<name>A0A2P2MHF5_RHIMU</name>
<reference evidence="1" key="1">
    <citation type="submission" date="2018-02" db="EMBL/GenBank/DDBJ databases">
        <title>Rhizophora mucronata_Transcriptome.</title>
        <authorList>
            <person name="Meera S.P."/>
            <person name="Sreeshan A."/>
            <person name="Augustine A."/>
        </authorList>
    </citation>
    <scope>NUCLEOTIDE SEQUENCE</scope>
    <source>
        <tissue evidence="1">Leaf</tissue>
    </source>
</reference>
<dbReference type="EMBL" id="GGEC01049166">
    <property type="protein sequence ID" value="MBX29650.1"/>
    <property type="molecule type" value="Transcribed_RNA"/>
</dbReference>
<sequence>MAMPVWRARASLSSSIKASPPQLYDINQEKLKLSYGVFEIFASPKPTYLNSNADHIQFRLIYTHVDTYAYLESLKESYSL</sequence>
<protein>
    <submittedName>
        <fullName evidence="1">Uncharacterized protein</fullName>
    </submittedName>
</protein>
<organism evidence="1">
    <name type="scientific">Rhizophora mucronata</name>
    <name type="common">Asiatic mangrove</name>
    <dbReference type="NCBI Taxonomy" id="61149"/>
    <lineage>
        <taxon>Eukaryota</taxon>
        <taxon>Viridiplantae</taxon>
        <taxon>Streptophyta</taxon>
        <taxon>Embryophyta</taxon>
        <taxon>Tracheophyta</taxon>
        <taxon>Spermatophyta</taxon>
        <taxon>Magnoliopsida</taxon>
        <taxon>eudicotyledons</taxon>
        <taxon>Gunneridae</taxon>
        <taxon>Pentapetalae</taxon>
        <taxon>rosids</taxon>
        <taxon>fabids</taxon>
        <taxon>Malpighiales</taxon>
        <taxon>Rhizophoraceae</taxon>
        <taxon>Rhizophora</taxon>
    </lineage>
</organism>